<protein>
    <recommendedName>
        <fullName evidence="2">Peptidase C14 caspase domain-containing protein</fullName>
    </recommendedName>
</protein>
<reference evidence="3 4" key="1">
    <citation type="submission" date="2018-06" db="EMBL/GenBank/DDBJ databases">
        <title>Complete Genomes of Monosporascus.</title>
        <authorList>
            <person name="Robinson A.J."/>
            <person name="Natvig D.O."/>
        </authorList>
    </citation>
    <scope>NUCLEOTIDE SEQUENCE [LARGE SCALE GENOMIC DNA]</scope>
    <source>
        <strain evidence="3 4">CBS 110550</strain>
    </source>
</reference>
<feature type="domain" description="Peptidase C14 caspase" evidence="2">
    <location>
        <begin position="11"/>
        <end position="290"/>
    </location>
</feature>
<dbReference type="GO" id="GO:0004197">
    <property type="term" value="F:cysteine-type endopeptidase activity"/>
    <property type="evidence" value="ECO:0007669"/>
    <property type="project" value="InterPro"/>
</dbReference>
<dbReference type="AlphaFoldDB" id="A0A4Q4TCE3"/>
<keyword evidence="4" id="KW-1185">Reference proteome</keyword>
<evidence type="ECO:0000313" key="3">
    <source>
        <dbReference type="EMBL" id="RYP04381.1"/>
    </source>
</evidence>
<dbReference type="Gene3D" id="3.40.50.1460">
    <property type="match status" value="1"/>
</dbReference>
<sequence length="671" mass="74717">MTDEADTATTHWAVLIGIDYYPKDRCLKGSVRDAETVKQYLEAGPIPVDIVILTATTPSDPSSSCPIEKPDLWPTHENVIKSLKRVIAEAKQGDFVYIHYSGHGTRRSESAADTHENSGNLAFVLFEDNEHGSSYLRGQVLANCLHKMVAQGLLVTLVLDCCYSGSVLRGSGQRGVDVRAVDYNPVIDAASPHDLDTSSSDSNDTLRNSQMLDQWLVNPDGYTILSACGPHEKAWELEIEGGERRGALTYFLIEALSGLRKSGVELTHQSLYQHLRTRFHASWPQQTPMRYGNKNFSFFGKLAIISDTAFVSVYRDGNDRLCLSAGEAHGVYKGDEYAVYPFDSSEAVTDQTNEEPVIVRVDTVRCLTSDLVEIEATPAAKQVKTGWKAKALTWFSPRKICVRFMASISSQIQCEETAKQQRFLHLSTENETTEPCIFNVTLNEHREYEILDGSHERVIGLPTIPIDMPGALSAVMGVLQHLASFKYFEGIENRAPSSSFEALFSVLPLCEMGKSGSFDVKHGEEWGFTVQNFSNKALYMAIFNFTPSWQIINLVSDSGGGDFLVVPPKEEGNGKMEIPLQMEVPEFLRSRDQTQCEDIVKVFLTSKPTSFPSMVLPEMPLHAEGLCGRVRGGGDQLLNFLSELTARFRSRRNALHEEWVSRNFIIRTIAE</sequence>
<dbReference type="PANTHER" id="PTHR48104:SF30">
    <property type="entry name" value="METACASPASE-1"/>
    <property type="match status" value="1"/>
</dbReference>
<name>A0A4Q4TCE3_9PEZI</name>
<dbReference type="OrthoDB" id="3223806at2759"/>
<evidence type="ECO:0000259" key="2">
    <source>
        <dbReference type="Pfam" id="PF00656"/>
    </source>
</evidence>
<dbReference type="InterPro" id="IPR011600">
    <property type="entry name" value="Pept_C14_caspase"/>
</dbReference>
<dbReference type="Proteomes" id="UP000293360">
    <property type="component" value="Unassembled WGS sequence"/>
</dbReference>
<dbReference type="GO" id="GO:0005737">
    <property type="term" value="C:cytoplasm"/>
    <property type="evidence" value="ECO:0007669"/>
    <property type="project" value="TreeGrafter"/>
</dbReference>
<proteinExistence type="inferred from homology"/>
<accession>A0A4Q4TCE3</accession>
<comment type="caution">
    <text evidence="3">The sequence shown here is derived from an EMBL/GenBank/DDBJ whole genome shotgun (WGS) entry which is preliminary data.</text>
</comment>
<dbReference type="PANTHER" id="PTHR48104">
    <property type="entry name" value="METACASPASE-4"/>
    <property type="match status" value="1"/>
</dbReference>
<evidence type="ECO:0000256" key="1">
    <source>
        <dbReference type="ARBA" id="ARBA00009005"/>
    </source>
</evidence>
<dbReference type="InterPro" id="IPR050452">
    <property type="entry name" value="Metacaspase"/>
</dbReference>
<comment type="similarity">
    <text evidence="1">Belongs to the peptidase C14B family.</text>
</comment>
<dbReference type="EMBL" id="QJNU01000212">
    <property type="protein sequence ID" value="RYP04381.1"/>
    <property type="molecule type" value="Genomic_DNA"/>
</dbReference>
<organism evidence="3 4">
    <name type="scientific">Monosporascus ibericus</name>
    <dbReference type="NCBI Taxonomy" id="155417"/>
    <lineage>
        <taxon>Eukaryota</taxon>
        <taxon>Fungi</taxon>
        <taxon>Dikarya</taxon>
        <taxon>Ascomycota</taxon>
        <taxon>Pezizomycotina</taxon>
        <taxon>Sordariomycetes</taxon>
        <taxon>Xylariomycetidae</taxon>
        <taxon>Xylariales</taxon>
        <taxon>Xylariales incertae sedis</taxon>
        <taxon>Monosporascus</taxon>
    </lineage>
</organism>
<evidence type="ECO:0000313" key="4">
    <source>
        <dbReference type="Proteomes" id="UP000293360"/>
    </source>
</evidence>
<gene>
    <name evidence="3" type="ORF">DL764_004475</name>
</gene>
<dbReference type="Pfam" id="PF00656">
    <property type="entry name" value="Peptidase_C14"/>
    <property type="match status" value="1"/>
</dbReference>
<dbReference type="GO" id="GO:0006508">
    <property type="term" value="P:proteolysis"/>
    <property type="evidence" value="ECO:0007669"/>
    <property type="project" value="InterPro"/>
</dbReference>